<evidence type="ECO:0000313" key="2">
    <source>
        <dbReference type="Proteomes" id="UP000192578"/>
    </source>
</evidence>
<comment type="caution">
    <text evidence="1">The sequence shown here is derived from an EMBL/GenBank/DDBJ whole genome shotgun (WGS) entry which is preliminary data.</text>
</comment>
<dbReference type="OrthoDB" id="10668740at2759"/>
<dbReference type="AlphaFoldDB" id="A0A1W0XDJ8"/>
<evidence type="ECO:0000313" key="1">
    <source>
        <dbReference type="EMBL" id="OQV25549.1"/>
    </source>
</evidence>
<proteinExistence type="predicted"/>
<gene>
    <name evidence="1" type="ORF">BV898_00487</name>
</gene>
<accession>A0A1W0XDJ8</accession>
<keyword evidence="2" id="KW-1185">Reference proteome</keyword>
<protein>
    <submittedName>
        <fullName evidence="1">Uncharacterized protein</fullName>
    </submittedName>
</protein>
<sequence length="723" mass="80968">MRGIFVFYTLRDLVFYEYDDELWQTIAENSPTQSSEWPHKTTSYEVERESSGDWSDKYSSQAAGNILQFFAAVLASQMFFTADLDQGISEMECEKGRKLSIALVLNCTVILITSDQSACTTECLMEAFKSIMRIFPATFIRREDEGHVTDWNVVTFLRTVFNELADSSVENVPFSSGAEQHLMLPSAMQNQLQMTLRRVCGLSAFRNAVEQAFLICDGHTVSHFSRSSFPAFDAADSRLIPLIIKSLDLIPFDGSMFCTDEYDNLNKEILMGSVASSKKSSLLESSHSVFSSTSSSSAASTADLCELEKTLTYGVPIEPDILQTVLLLRHPRGGVRPYSATVAAVSENCRLLLFGPARSEAVVPYIYDGLHLLIKLQSQLRTPAFSSPQFREAIVDLSQVMERLFRAAEQEKLSRTKRKTIHDLVKCFKQINLEELLSVHRKPSNRNFSSLSRTARSLIQSCITVSEKLLLAFVDERTSKVPDHQEQKWIAAVRKAQALAKFTLKDYEGFLRMRTGSPTVQVTSIIPPNCSSPPMYVVFINRVTNKCLIAASDELEQVLTTTSMKGPLALRDVPLALRDVPLALRAVPLALRDVPLALHDVSLTLPAVPLALRDVPLALPAVPLALRDVLTPRWHSRPEGILSLDCAYRIMTCLSRFRQQKEVKFDCDLFAIYRRQEDVGDNNDLLTMQATIARICLNLTRDPTEKTENCAALLKRLCGPLFD</sequence>
<name>A0A1W0XDJ8_HYPEX</name>
<dbReference type="Proteomes" id="UP000192578">
    <property type="component" value="Unassembled WGS sequence"/>
</dbReference>
<dbReference type="EMBL" id="MTYJ01000002">
    <property type="protein sequence ID" value="OQV25549.1"/>
    <property type="molecule type" value="Genomic_DNA"/>
</dbReference>
<organism evidence="1 2">
    <name type="scientific">Hypsibius exemplaris</name>
    <name type="common">Freshwater tardigrade</name>
    <dbReference type="NCBI Taxonomy" id="2072580"/>
    <lineage>
        <taxon>Eukaryota</taxon>
        <taxon>Metazoa</taxon>
        <taxon>Ecdysozoa</taxon>
        <taxon>Tardigrada</taxon>
        <taxon>Eutardigrada</taxon>
        <taxon>Parachela</taxon>
        <taxon>Hypsibioidea</taxon>
        <taxon>Hypsibiidae</taxon>
        <taxon>Hypsibius</taxon>
    </lineage>
</organism>
<reference evidence="2" key="1">
    <citation type="submission" date="2017-01" db="EMBL/GenBank/DDBJ databases">
        <title>Comparative genomics of anhydrobiosis in the tardigrade Hypsibius dujardini.</title>
        <authorList>
            <person name="Yoshida Y."/>
            <person name="Koutsovoulos G."/>
            <person name="Laetsch D."/>
            <person name="Stevens L."/>
            <person name="Kumar S."/>
            <person name="Horikawa D."/>
            <person name="Ishino K."/>
            <person name="Komine S."/>
            <person name="Tomita M."/>
            <person name="Blaxter M."/>
            <person name="Arakawa K."/>
        </authorList>
    </citation>
    <scope>NUCLEOTIDE SEQUENCE [LARGE SCALE GENOMIC DNA]</scope>
    <source>
        <strain evidence="2">Z151</strain>
    </source>
</reference>